<feature type="region of interest" description="Disordered" evidence="3">
    <location>
        <begin position="659"/>
        <end position="683"/>
    </location>
</feature>
<feature type="region of interest" description="Disordered" evidence="3">
    <location>
        <begin position="41"/>
        <end position="83"/>
    </location>
</feature>
<dbReference type="OrthoDB" id="9991628at2759"/>
<organism evidence="6">
    <name type="scientific">Caenorhabditis remanei</name>
    <name type="common">Caenorhabditis vulgaris</name>
    <dbReference type="NCBI Taxonomy" id="31234"/>
    <lineage>
        <taxon>Eukaryota</taxon>
        <taxon>Metazoa</taxon>
        <taxon>Ecdysozoa</taxon>
        <taxon>Nematoda</taxon>
        <taxon>Chromadorea</taxon>
        <taxon>Rhabditida</taxon>
        <taxon>Rhabditina</taxon>
        <taxon>Rhabditomorpha</taxon>
        <taxon>Rhabditoidea</taxon>
        <taxon>Rhabditidae</taxon>
        <taxon>Peloderinae</taxon>
        <taxon>Caenorhabditis</taxon>
    </lineage>
</organism>
<reference evidence="5" key="1">
    <citation type="submission" date="2007-07" db="EMBL/GenBank/DDBJ databases">
        <title>PCAP assembly of the Caenorhabditis remanei genome.</title>
        <authorList>
            <consortium name="The Caenorhabditis remanei Sequencing Consortium"/>
            <person name="Wilson R.K."/>
        </authorList>
    </citation>
    <scope>NUCLEOTIDE SEQUENCE [LARGE SCALE GENOMIC DNA]</scope>
    <source>
        <strain evidence="5">PB4641</strain>
    </source>
</reference>
<feature type="chain" id="PRO_5003177916" description="DUF19 domain-containing protein" evidence="4">
    <location>
        <begin position="20"/>
        <end position="1320"/>
    </location>
</feature>
<dbReference type="HOGENOM" id="CLU_006565_0_0_1"/>
<accession>E3N054</accession>
<evidence type="ECO:0008006" key="7">
    <source>
        <dbReference type="Google" id="ProtNLM"/>
    </source>
</evidence>
<dbReference type="FunCoup" id="E3N054">
    <property type="interactions" value="227"/>
</dbReference>
<feature type="region of interest" description="Disordered" evidence="3">
    <location>
        <begin position="1025"/>
        <end position="1081"/>
    </location>
</feature>
<proteinExistence type="predicted"/>
<feature type="compositionally biased region" description="Acidic residues" evidence="3">
    <location>
        <begin position="45"/>
        <end position="56"/>
    </location>
</feature>
<dbReference type="Gene3D" id="4.10.400.10">
    <property type="entry name" value="Low-density Lipoprotein Receptor"/>
    <property type="match status" value="1"/>
</dbReference>
<gene>
    <name evidence="5" type="ORF">CRE_12182</name>
</gene>
<keyword evidence="6" id="KW-1185">Reference proteome</keyword>
<dbReference type="PROSITE" id="PS50068">
    <property type="entry name" value="LDLRA_2"/>
    <property type="match status" value="1"/>
</dbReference>
<dbReference type="STRING" id="31234.E3N054"/>
<evidence type="ECO:0000256" key="3">
    <source>
        <dbReference type="SAM" id="MobiDB-lite"/>
    </source>
</evidence>
<evidence type="ECO:0000256" key="4">
    <source>
        <dbReference type="SAM" id="SignalP"/>
    </source>
</evidence>
<evidence type="ECO:0000256" key="1">
    <source>
        <dbReference type="ARBA" id="ARBA00023157"/>
    </source>
</evidence>
<evidence type="ECO:0000313" key="5">
    <source>
        <dbReference type="EMBL" id="EFP13306.1"/>
    </source>
</evidence>
<dbReference type="OMA" id="IGLAPIC"/>
<keyword evidence="4" id="KW-0732">Signal</keyword>
<evidence type="ECO:0000256" key="2">
    <source>
        <dbReference type="PROSITE-ProRule" id="PRU00124"/>
    </source>
</evidence>
<dbReference type="SUPFAM" id="SSF57424">
    <property type="entry name" value="LDL receptor-like module"/>
    <property type="match status" value="1"/>
</dbReference>
<feature type="region of interest" description="Disordered" evidence="3">
    <location>
        <begin position="1246"/>
        <end position="1298"/>
    </location>
</feature>
<feature type="compositionally biased region" description="Basic and acidic residues" evidence="3">
    <location>
        <begin position="1259"/>
        <end position="1274"/>
    </location>
</feature>
<dbReference type="Pfam" id="PF00057">
    <property type="entry name" value="Ldl_recept_a"/>
    <property type="match status" value="1"/>
</dbReference>
<dbReference type="Proteomes" id="UP000008281">
    <property type="component" value="Unassembled WGS sequence"/>
</dbReference>
<feature type="compositionally biased region" description="Low complexity" evidence="3">
    <location>
        <begin position="295"/>
        <end position="309"/>
    </location>
</feature>
<dbReference type="PANTHER" id="PTHR37431">
    <property type="entry name" value="PROTEIN CBG06927"/>
    <property type="match status" value="1"/>
</dbReference>
<dbReference type="InterPro" id="IPR002172">
    <property type="entry name" value="LDrepeatLR_classA_rpt"/>
</dbReference>
<name>E3N054_CAERE</name>
<dbReference type="SMART" id="SM00192">
    <property type="entry name" value="LDLa"/>
    <property type="match status" value="1"/>
</dbReference>
<feature type="compositionally biased region" description="Low complexity" evidence="3">
    <location>
        <begin position="70"/>
        <end position="79"/>
    </location>
</feature>
<dbReference type="PANTHER" id="PTHR37431:SF5">
    <property type="entry name" value="PROTEIN CBG06905"/>
    <property type="match status" value="1"/>
</dbReference>
<sequence>MRWVLFIWLLAMTASAVKSAECPPNTFTCADGSCIPSDWKGDGEKDCEDGSDEESTGETTTEGKFDEVVSASTTSGTTSSDEDCDWGMQQRIDNCSEPIVSFLHQIERLNLRNMSFLTSSDIQSQIESGCSLMTNYQECVGNEKGCMPDEGVHSWREIEMFMCQLVLPSVKEHAACFKSSADSRCDASKTSSSSSLCGLVTSIQTATSCLEIIRPDACSSDAIEMLGPIREETEHIVSAIRCVVSSQVYKPLIPLFPSNYSSFQLPEQPSSTTLIVDETTESTSASAEDEDDILTTNTSDSESTTTTTSEVENRPALTINMADAVNSLYYIYDICSANYSSDPFSGVAEKICAKQDEIAKWSDCYQKTLEKEKCAIRNATSKCEALISYNNNLDCAIVTMNDECEIDAQNLVVELQEEVNDLIIAGKCFEEKKEPEEEAPKTPKEGEFHLQSTLPKCTEEQENGALGCLVELVEINKKLTAFSNLNFLLEIASPNSTVVEGICSLFARYEQCLSVTVFKDSQRCSFASPLNSLARIGLAPICSLDSRPMLAKHRDCFQKLATEADEATNCQSALSSLSNTVQMMLNGVHGEALLCKSFYTIRDTFSCGERAVKNKCEEDALTDLMNLKTKMTSLGLEEGCPTDPPANLDEIIARPVARPTPVTMPPRAPTARPMAIPSAPTPPVVPSKCAVEEQKKFEECVKPLTSFQPHPLSVIAMPRDIDQACEAFHTFKACSAESNCHPLWARGMSAMFEYACNEANEQFKKVRKCIRETSMIEEVRSCVSDFSRGAPTAACMSSNRLHSCAIPQLQAKCGQDAAEWVSNYIIRFANAIDVRCKVGRQLPVGRVVGIGCSAEEESIIEHCAAPLNDIGSRVEELFAGGMQSLIKNINSLAPVFAGACNLTDEFRTCAHFLLEGRTSCIVSSCMIEAGRDICQLSDPAKAIDDNLSCLFGQAQEPKFAQCIRSTISTLKQFNLSTLRNVLPKFIDCTRDIVVDKCGESPIKIMKAMSTPDICPIRPHQTPIIPVNQPTRVTPDLGTVLSSSTTTSFSDSEATMSSEISEEVTSPAPTSPTTSSESSEPTCGESALVDYLQCETHLDQFAFRPISIIGDASKWDQFCQMANQTYIPCVESLKCKYEPAASAQIALIDSICNREITLRDQKQHAMCLSEYTKTDAGIACISDFGKIDQLDKSAPAQMCDGINHVMRCSTNEIEKRCGFDAVLHVFSIHMHWANLFNASCIVESPDPSKETTSIDVNEVEPSRDQKPVVVTKDETTPATATTGMSNDVTESEETTTTSAPVQSSVSFSVILATIIPFFAFL</sequence>
<feature type="signal peptide" evidence="4">
    <location>
        <begin position="1"/>
        <end position="19"/>
    </location>
</feature>
<evidence type="ECO:0000313" key="6">
    <source>
        <dbReference type="Proteomes" id="UP000008281"/>
    </source>
</evidence>
<feature type="compositionally biased region" description="Low complexity" evidence="3">
    <location>
        <begin position="1062"/>
        <end position="1081"/>
    </location>
</feature>
<feature type="disulfide bond" evidence="2">
    <location>
        <begin position="22"/>
        <end position="34"/>
    </location>
</feature>
<keyword evidence="1 2" id="KW-1015">Disulfide bond</keyword>
<comment type="caution">
    <text evidence="2">Lacks conserved residue(s) required for the propagation of feature annotation.</text>
</comment>
<dbReference type="InParanoid" id="E3N054"/>
<feature type="disulfide bond" evidence="2">
    <location>
        <begin position="29"/>
        <end position="47"/>
    </location>
</feature>
<dbReference type="EMBL" id="DS268504">
    <property type="protein sequence ID" value="EFP13306.1"/>
    <property type="molecule type" value="Genomic_DNA"/>
</dbReference>
<dbReference type="InterPro" id="IPR036055">
    <property type="entry name" value="LDL_receptor-like_sf"/>
</dbReference>
<dbReference type="CDD" id="cd00112">
    <property type="entry name" value="LDLa"/>
    <property type="match status" value="1"/>
</dbReference>
<feature type="compositionally biased region" description="Low complexity" evidence="3">
    <location>
        <begin position="1038"/>
        <end position="1054"/>
    </location>
</feature>
<feature type="region of interest" description="Disordered" evidence="3">
    <location>
        <begin position="279"/>
        <end position="312"/>
    </location>
</feature>
<dbReference type="eggNOG" id="KOG3593">
    <property type="taxonomic scope" value="Eukaryota"/>
</dbReference>
<protein>
    <recommendedName>
        <fullName evidence="7">DUF19 domain-containing protein</fullName>
    </recommendedName>
</protein>